<dbReference type="InterPro" id="IPR032834">
    <property type="entry name" value="NatK-like_C"/>
</dbReference>
<feature type="domain" description="Signal transduction histidine kinase internal region" evidence="2">
    <location>
        <begin position="153"/>
        <end position="231"/>
    </location>
</feature>
<reference evidence="4 5" key="1">
    <citation type="submission" date="2017-05" db="EMBL/GenBank/DDBJ databases">
        <authorList>
            <person name="Varghese N."/>
            <person name="Submissions S."/>
        </authorList>
    </citation>
    <scope>NUCLEOTIDE SEQUENCE [LARGE SCALE GENOMIC DNA]</scope>
    <source>
        <strain evidence="4 5">DSM 19036</strain>
    </source>
</reference>
<dbReference type="Pfam" id="PF06580">
    <property type="entry name" value="His_kinase"/>
    <property type="match status" value="1"/>
</dbReference>
<dbReference type="EMBL" id="FXTN01000004">
    <property type="protein sequence ID" value="SMO61211.1"/>
    <property type="molecule type" value="Genomic_DNA"/>
</dbReference>
<dbReference type="Proteomes" id="UP000320300">
    <property type="component" value="Unassembled WGS sequence"/>
</dbReference>
<dbReference type="PANTHER" id="PTHR34220">
    <property type="entry name" value="SENSOR HISTIDINE KINASE YPDA"/>
    <property type="match status" value="1"/>
</dbReference>
<feature type="transmembrane region" description="Helical" evidence="1">
    <location>
        <begin position="78"/>
        <end position="97"/>
    </location>
</feature>
<name>A0A521CR28_9SPHI</name>
<dbReference type="Gene3D" id="3.30.565.10">
    <property type="entry name" value="Histidine kinase-like ATPase, C-terminal domain"/>
    <property type="match status" value="1"/>
</dbReference>
<evidence type="ECO:0000259" key="3">
    <source>
        <dbReference type="Pfam" id="PF14501"/>
    </source>
</evidence>
<gene>
    <name evidence="4" type="ORF">SAMN06265348_10486</name>
</gene>
<evidence type="ECO:0000259" key="2">
    <source>
        <dbReference type="Pfam" id="PF06580"/>
    </source>
</evidence>
<feature type="transmembrane region" description="Helical" evidence="1">
    <location>
        <begin position="12"/>
        <end position="35"/>
    </location>
</feature>
<protein>
    <submittedName>
        <fullName evidence="4">GHKL domain-containing protein</fullName>
    </submittedName>
</protein>
<dbReference type="InterPro" id="IPR036890">
    <property type="entry name" value="HATPase_C_sf"/>
</dbReference>
<dbReference type="GO" id="GO:0016020">
    <property type="term" value="C:membrane"/>
    <property type="evidence" value="ECO:0007669"/>
    <property type="project" value="InterPro"/>
</dbReference>
<accession>A0A521CR28</accession>
<keyword evidence="1" id="KW-0812">Transmembrane</keyword>
<evidence type="ECO:0000313" key="4">
    <source>
        <dbReference type="EMBL" id="SMO61211.1"/>
    </source>
</evidence>
<feature type="transmembrane region" description="Helical" evidence="1">
    <location>
        <begin position="109"/>
        <end position="132"/>
    </location>
</feature>
<dbReference type="OrthoDB" id="9792992at2"/>
<feature type="transmembrane region" description="Helical" evidence="1">
    <location>
        <begin position="47"/>
        <end position="66"/>
    </location>
</feature>
<dbReference type="SUPFAM" id="SSF55874">
    <property type="entry name" value="ATPase domain of HSP90 chaperone/DNA topoisomerase II/histidine kinase"/>
    <property type="match status" value="1"/>
</dbReference>
<evidence type="ECO:0000313" key="5">
    <source>
        <dbReference type="Proteomes" id="UP000320300"/>
    </source>
</evidence>
<organism evidence="4 5">
    <name type="scientific">Pedobacter westerhofensis</name>
    <dbReference type="NCBI Taxonomy" id="425512"/>
    <lineage>
        <taxon>Bacteria</taxon>
        <taxon>Pseudomonadati</taxon>
        <taxon>Bacteroidota</taxon>
        <taxon>Sphingobacteriia</taxon>
        <taxon>Sphingobacteriales</taxon>
        <taxon>Sphingobacteriaceae</taxon>
        <taxon>Pedobacter</taxon>
    </lineage>
</organism>
<feature type="domain" description="Sensor histidine kinase NatK-like C-terminal" evidence="3">
    <location>
        <begin position="254"/>
        <end position="338"/>
    </location>
</feature>
<dbReference type="RefSeq" id="WP_142527797.1">
    <property type="nucleotide sequence ID" value="NZ_CBCSJO010000001.1"/>
</dbReference>
<dbReference type="GO" id="GO:0000155">
    <property type="term" value="F:phosphorelay sensor kinase activity"/>
    <property type="evidence" value="ECO:0007669"/>
    <property type="project" value="InterPro"/>
</dbReference>
<keyword evidence="5" id="KW-1185">Reference proteome</keyword>
<dbReference type="Pfam" id="PF14501">
    <property type="entry name" value="HATPase_c_5"/>
    <property type="match status" value="1"/>
</dbReference>
<proteinExistence type="predicted"/>
<dbReference type="InterPro" id="IPR010559">
    <property type="entry name" value="Sig_transdc_His_kin_internal"/>
</dbReference>
<sequence length="345" mass="39550">MTNKTKYPLGFFGNNLYLFLAFLVSIPVYLTIHSYVESIGVQEDESVSFASTVCFMMGVFAGRYVSQFWSAGLRSLPKIEVTALATIIVLCVAWLFFHADFPLQGRTGINLMLFWIPFAVVSILTGILIKVIHAVTENQLREAQTIATHSKSELHLLQSQLSPHFLFNTLNNMYGISITDHQKIPDLLLKLSELLRYSVYDATETYVPLRDELSYIHNYIEFEKIRIGERLVLSTDIEDITDARIRIAPMLLIVFIENAFKHSKNTTDEHIYIDIKLRTWGNSILFSVKNSYGKEEQEKTQFNRNSGLGLNNVNKRLQLLYPGAHLINIQTETLQYEVELQLKTK</sequence>
<evidence type="ECO:0000256" key="1">
    <source>
        <dbReference type="SAM" id="Phobius"/>
    </source>
</evidence>
<dbReference type="InterPro" id="IPR050640">
    <property type="entry name" value="Bact_2-comp_sensor_kinase"/>
</dbReference>
<keyword evidence="1" id="KW-1133">Transmembrane helix</keyword>
<dbReference type="PANTHER" id="PTHR34220:SF7">
    <property type="entry name" value="SENSOR HISTIDINE KINASE YPDA"/>
    <property type="match status" value="1"/>
</dbReference>
<keyword evidence="1" id="KW-0472">Membrane</keyword>
<dbReference type="AlphaFoldDB" id="A0A521CR28"/>